<dbReference type="PANTHER" id="PTHR47618:SF1">
    <property type="entry name" value="BIFUNCTIONAL OLIGORIBONUCLEASE AND PAP PHOSPHATASE NRNA"/>
    <property type="match status" value="1"/>
</dbReference>
<dbReference type="InterPro" id="IPR038763">
    <property type="entry name" value="DHH_sf"/>
</dbReference>
<dbReference type="SUPFAM" id="SSF64182">
    <property type="entry name" value="DHH phosphoesterases"/>
    <property type="match status" value="1"/>
</dbReference>
<sequence>MTAEPAAAGSTRASATEVADALAVLPGQREESLDGFELEWQRILAALGQALTIDLVCHISPDADALGSALAAGLALRSLGHGVRVSFGDDPQVVPESLSFLPGQELIVPAAAVPDEPELVLCLDTASEGRLGLLRDKAFAARTLVVLDHHASNPGFGTHRIIDPAAPATAVLVDELLRRLRVPLDRDLATCLYAGIATDTGSFKYAATTPATHELAGRLLATGIRHDLISRQLWDTASFGYLKVLAAALDRAAYEPAAVGGRGLVWTWVPYQDLVLYGVPVEELEGLIDILRKPAEAEVALVLKQDPDGTLRGSCRSKGAVDVAAACAAFGGGGHTSAAGFSVRESVPAVLAAFRAALDD</sequence>
<dbReference type="Gene3D" id="3.10.310.30">
    <property type="match status" value="1"/>
</dbReference>
<gene>
    <name evidence="3" type="ORF">FHX73_111461</name>
</gene>
<dbReference type="EMBL" id="VIWT01000001">
    <property type="protein sequence ID" value="TWF97670.1"/>
    <property type="molecule type" value="Genomic_DNA"/>
</dbReference>
<evidence type="ECO:0000259" key="2">
    <source>
        <dbReference type="Pfam" id="PF02272"/>
    </source>
</evidence>
<organism evidence="3 4">
    <name type="scientific">Kitasatospora viridis</name>
    <dbReference type="NCBI Taxonomy" id="281105"/>
    <lineage>
        <taxon>Bacteria</taxon>
        <taxon>Bacillati</taxon>
        <taxon>Actinomycetota</taxon>
        <taxon>Actinomycetes</taxon>
        <taxon>Kitasatosporales</taxon>
        <taxon>Streptomycetaceae</taxon>
        <taxon>Kitasatospora</taxon>
    </lineage>
</organism>
<accession>A0A561UE77</accession>
<dbReference type="OrthoDB" id="9803668at2"/>
<dbReference type="Gene3D" id="3.90.1640.10">
    <property type="entry name" value="inorganic pyrophosphatase (n-terminal core)"/>
    <property type="match status" value="1"/>
</dbReference>
<dbReference type="InterPro" id="IPR003156">
    <property type="entry name" value="DHHA1_dom"/>
</dbReference>
<evidence type="ECO:0000313" key="3">
    <source>
        <dbReference type="EMBL" id="TWF97670.1"/>
    </source>
</evidence>
<keyword evidence="4" id="KW-1185">Reference proteome</keyword>
<proteinExistence type="predicted"/>
<dbReference type="InterPro" id="IPR001667">
    <property type="entry name" value="DDH_dom"/>
</dbReference>
<reference evidence="3 4" key="1">
    <citation type="submission" date="2019-06" db="EMBL/GenBank/DDBJ databases">
        <title>Sequencing the genomes of 1000 actinobacteria strains.</title>
        <authorList>
            <person name="Klenk H.-P."/>
        </authorList>
    </citation>
    <scope>NUCLEOTIDE SEQUENCE [LARGE SCALE GENOMIC DNA]</scope>
    <source>
        <strain evidence="3 4">DSM 44826</strain>
    </source>
</reference>
<protein>
    <submittedName>
        <fullName evidence="3">Phosphoesterase RecJ-like protein</fullName>
    </submittedName>
</protein>
<name>A0A561UE77_9ACTN</name>
<dbReference type="InterPro" id="IPR051319">
    <property type="entry name" value="Oligoribo/pAp-PDE_c-di-AMP_PDE"/>
</dbReference>
<dbReference type="Proteomes" id="UP000317940">
    <property type="component" value="Unassembled WGS sequence"/>
</dbReference>
<evidence type="ECO:0000313" key="4">
    <source>
        <dbReference type="Proteomes" id="UP000317940"/>
    </source>
</evidence>
<dbReference type="Pfam" id="PF02272">
    <property type="entry name" value="DHHA1"/>
    <property type="match status" value="1"/>
</dbReference>
<dbReference type="Pfam" id="PF01368">
    <property type="entry name" value="DHH"/>
    <property type="match status" value="1"/>
</dbReference>
<dbReference type="RefSeq" id="WP_145904207.1">
    <property type="nucleotide sequence ID" value="NZ_VIWT01000001.1"/>
</dbReference>
<comment type="caution">
    <text evidence="3">The sequence shown here is derived from an EMBL/GenBank/DDBJ whole genome shotgun (WGS) entry which is preliminary data.</text>
</comment>
<dbReference type="PANTHER" id="PTHR47618">
    <property type="entry name" value="BIFUNCTIONAL OLIGORIBONUCLEASE AND PAP PHOSPHATASE NRNA"/>
    <property type="match status" value="1"/>
</dbReference>
<feature type="domain" description="DDH" evidence="1">
    <location>
        <begin position="55"/>
        <end position="196"/>
    </location>
</feature>
<dbReference type="AlphaFoldDB" id="A0A561UE77"/>
<dbReference type="GO" id="GO:0003676">
    <property type="term" value="F:nucleic acid binding"/>
    <property type="evidence" value="ECO:0007669"/>
    <property type="project" value="InterPro"/>
</dbReference>
<feature type="domain" description="DHHA1" evidence="2">
    <location>
        <begin position="278"/>
        <end position="358"/>
    </location>
</feature>
<evidence type="ECO:0000259" key="1">
    <source>
        <dbReference type="Pfam" id="PF01368"/>
    </source>
</evidence>